<gene>
    <name evidence="1" type="ORF">AWC07_16835</name>
</gene>
<proteinExistence type="predicted"/>
<protein>
    <submittedName>
        <fullName evidence="1">Uncharacterized protein</fullName>
    </submittedName>
</protein>
<dbReference type="Proteomes" id="UP000193738">
    <property type="component" value="Unassembled WGS sequence"/>
</dbReference>
<evidence type="ECO:0000313" key="1">
    <source>
        <dbReference type="EMBL" id="ORV62381.1"/>
    </source>
</evidence>
<accession>A0A1X1V049</accession>
<reference evidence="1 2" key="1">
    <citation type="submission" date="2016-01" db="EMBL/GenBank/DDBJ databases">
        <title>The new phylogeny of the genus Mycobacterium.</title>
        <authorList>
            <person name="Tarcisio F."/>
            <person name="Conor M."/>
            <person name="Antonella G."/>
            <person name="Elisabetta G."/>
            <person name="Giulia F.S."/>
            <person name="Sara T."/>
            <person name="Anna F."/>
            <person name="Clotilde B."/>
            <person name="Roberto B."/>
            <person name="Veronica D.S."/>
            <person name="Fabio R."/>
            <person name="Monica P."/>
            <person name="Olivier J."/>
            <person name="Enrico T."/>
            <person name="Nicola S."/>
        </authorList>
    </citation>
    <scope>NUCLEOTIDE SEQUENCE [LARGE SCALE GENOMIC DNA]</scope>
    <source>
        <strain evidence="1 2">DSM 43505</strain>
    </source>
</reference>
<comment type="caution">
    <text evidence="1">The sequence shown here is derived from an EMBL/GenBank/DDBJ whole genome shotgun (WGS) entry which is preliminary data.</text>
</comment>
<evidence type="ECO:0000313" key="2">
    <source>
        <dbReference type="Proteomes" id="UP000193738"/>
    </source>
</evidence>
<keyword evidence="2" id="KW-1185">Reference proteome</keyword>
<sequence length="70" mass="7804">MNAILAIPCRLKPTTRFLECCVGLSGAATGGMKRLRQIRNLRWATNLQTVVDRPGITADFGDQCWDTYSM</sequence>
<organism evidence="1 2">
    <name type="scientific">Mycobacterium gastri</name>
    <dbReference type="NCBI Taxonomy" id="1777"/>
    <lineage>
        <taxon>Bacteria</taxon>
        <taxon>Bacillati</taxon>
        <taxon>Actinomycetota</taxon>
        <taxon>Actinomycetes</taxon>
        <taxon>Mycobacteriales</taxon>
        <taxon>Mycobacteriaceae</taxon>
        <taxon>Mycobacterium</taxon>
    </lineage>
</organism>
<name>A0A1X1V049_MYCGS</name>
<dbReference type="AlphaFoldDB" id="A0A1X1V049"/>
<dbReference type="EMBL" id="LQOX01000136">
    <property type="protein sequence ID" value="ORV62381.1"/>
    <property type="molecule type" value="Genomic_DNA"/>
</dbReference>